<dbReference type="SUPFAM" id="SSF51120">
    <property type="entry name" value="beta-Roll"/>
    <property type="match status" value="1"/>
</dbReference>
<evidence type="ECO:0000313" key="5">
    <source>
        <dbReference type="Proteomes" id="UP000319142"/>
    </source>
</evidence>
<feature type="region of interest" description="Disordered" evidence="2">
    <location>
        <begin position="36"/>
        <end position="70"/>
    </location>
</feature>
<reference evidence="4 5" key="1">
    <citation type="submission" date="2019-07" db="EMBL/GenBank/DDBJ databases">
        <title>The pathways for chlorine oxyanion respiration interact through the shared metabolite chlorate.</title>
        <authorList>
            <person name="Barnum T.P."/>
            <person name="Cheng Y."/>
            <person name="Hill K.A."/>
            <person name="Lucas L.N."/>
            <person name="Carlson H.K."/>
            <person name="Coates J.D."/>
        </authorList>
    </citation>
    <scope>NUCLEOTIDE SEQUENCE [LARGE SCALE GENOMIC DNA]</scope>
    <source>
        <strain evidence="4">UCB</strain>
    </source>
</reference>
<dbReference type="InterPro" id="IPR018511">
    <property type="entry name" value="Hemolysin-typ_Ca-bd_CS"/>
</dbReference>
<organism evidence="4 5">
    <name type="scientific">Marinobacter vinifirmus</name>
    <dbReference type="NCBI Taxonomy" id="355591"/>
    <lineage>
        <taxon>Bacteria</taxon>
        <taxon>Pseudomonadati</taxon>
        <taxon>Pseudomonadota</taxon>
        <taxon>Gammaproteobacteria</taxon>
        <taxon>Pseudomonadales</taxon>
        <taxon>Marinobacteraceae</taxon>
        <taxon>Marinobacter</taxon>
    </lineage>
</organism>
<dbReference type="InterPro" id="IPR044016">
    <property type="entry name" value="Big_13"/>
</dbReference>
<name>A0A558B760_9GAMM</name>
<feature type="domain" description="Bacterial Ig-like" evidence="3">
    <location>
        <begin position="157"/>
        <end position="229"/>
    </location>
</feature>
<dbReference type="Proteomes" id="UP000319142">
    <property type="component" value="Unassembled WGS sequence"/>
</dbReference>
<dbReference type="EMBL" id="VMRX01000033">
    <property type="protein sequence ID" value="TVT32322.1"/>
    <property type="molecule type" value="Genomic_DNA"/>
</dbReference>
<protein>
    <submittedName>
        <fullName evidence="4">Type I secretion C-terminal target domain-containing protein</fullName>
    </submittedName>
</protein>
<dbReference type="Pfam" id="PF00353">
    <property type="entry name" value="HemolysinCabind"/>
    <property type="match status" value="1"/>
</dbReference>
<feature type="domain" description="Bacterial Ig-like" evidence="3">
    <location>
        <begin position="65"/>
        <end position="142"/>
    </location>
</feature>
<dbReference type="InterPro" id="IPR001343">
    <property type="entry name" value="Hemolysn_Ca-bd"/>
</dbReference>
<sequence length="644" mass="67011">MTTTATVDENGDYSVAGVDVSGLTDGELTIDAVATDNNGEPVSGSNSAVLDTTPPTLTVNAPDSNDTTPTIIGTSDEISATVTVVVTDANGVEQTLTSIVLADGTWTADVEQELAEGVYQVDASVSDEAGNIANADTSGEIDLTPPTLAFDDLPTNTNDTTPDITGTSDEVGAVVTVKVIDAEGIEQTVTGIVQGDGSWIVSLDRPLSVGDYVAEATVADAVGNVANAQAAAPGVIVPSVSISEFEFKQEVGVEVTELIWDGGISNAQFGVTSTVNNTTSGPGANMSSNQVTRTQDLSITSMDGSNNTALMAVGDTYQVSYTQVSRWGGRTAVTTEMEVTRSDYFAVTGDETDILVLQGQVNGNQVYLVIDTDGVISQTTNYLINDQFDTDVGFREFIIDGNAAENSLVELFIIDENGVESSIGTTTANADGEWAFDVGSLVGRSGELKVESVDVFGNESTDIKSFLFGETNSANSLEGTADADLIVGGLENDELRGGDGDDILYGEAGNDVLIGGAGNDILVGGAGADVFRWELGDQGTTTTPAQDVIRDFTEGNYTGTGEADRLDLEDLLQGENETNLLNYIIAEENGNGDTVLYVNSQGSLSGETANADQVITLENVTMDGQTSEQFIQALLNNGQLNIDS</sequence>
<evidence type="ECO:0000259" key="3">
    <source>
        <dbReference type="Pfam" id="PF19077"/>
    </source>
</evidence>
<dbReference type="InterPro" id="IPR019960">
    <property type="entry name" value="T1SS_VCA0849"/>
</dbReference>
<dbReference type="InterPro" id="IPR013783">
    <property type="entry name" value="Ig-like_fold"/>
</dbReference>
<dbReference type="GO" id="GO:0005509">
    <property type="term" value="F:calcium ion binding"/>
    <property type="evidence" value="ECO:0007669"/>
    <property type="project" value="InterPro"/>
</dbReference>
<dbReference type="Pfam" id="PF19077">
    <property type="entry name" value="Big_13"/>
    <property type="match status" value="2"/>
</dbReference>
<dbReference type="PRINTS" id="PR00313">
    <property type="entry name" value="CABNDNGRPT"/>
</dbReference>
<dbReference type="Gene3D" id="2.60.40.10">
    <property type="entry name" value="Immunoglobulins"/>
    <property type="match status" value="3"/>
</dbReference>
<evidence type="ECO:0000313" key="4">
    <source>
        <dbReference type="EMBL" id="TVT32322.1"/>
    </source>
</evidence>
<dbReference type="InterPro" id="IPR011049">
    <property type="entry name" value="Serralysin-like_metalloprot_C"/>
</dbReference>
<dbReference type="NCBIfam" id="NF033510">
    <property type="entry name" value="Ca_tandemer"/>
    <property type="match status" value="2"/>
</dbReference>
<evidence type="ECO:0000256" key="2">
    <source>
        <dbReference type="SAM" id="MobiDB-lite"/>
    </source>
</evidence>
<dbReference type="AlphaFoldDB" id="A0A558B760"/>
<dbReference type="PROSITE" id="PS00330">
    <property type="entry name" value="HEMOLYSIN_CALCIUM"/>
    <property type="match status" value="2"/>
</dbReference>
<dbReference type="NCBIfam" id="TIGR03661">
    <property type="entry name" value="T1SS_VCA0849"/>
    <property type="match status" value="1"/>
</dbReference>
<evidence type="ECO:0000256" key="1">
    <source>
        <dbReference type="ARBA" id="ARBA00022837"/>
    </source>
</evidence>
<comment type="caution">
    <text evidence="4">The sequence shown here is derived from an EMBL/GenBank/DDBJ whole genome shotgun (WGS) entry which is preliminary data.</text>
</comment>
<proteinExistence type="predicted"/>
<accession>A0A558B760</accession>
<gene>
    <name evidence="4" type="ORF">FHK81_12405</name>
</gene>
<dbReference type="Gene3D" id="2.150.10.10">
    <property type="entry name" value="Serralysin-like metalloprotease, C-terminal"/>
    <property type="match status" value="1"/>
</dbReference>
<keyword evidence="1" id="KW-0106">Calcium</keyword>